<organism evidence="2 3">
    <name type="scientific">Streblomastix strix</name>
    <dbReference type="NCBI Taxonomy" id="222440"/>
    <lineage>
        <taxon>Eukaryota</taxon>
        <taxon>Metamonada</taxon>
        <taxon>Preaxostyla</taxon>
        <taxon>Oxymonadida</taxon>
        <taxon>Streblomastigidae</taxon>
        <taxon>Streblomastix</taxon>
    </lineage>
</organism>
<feature type="region of interest" description="Disordered" evidence="1">
    <location>
        <begin position="211"/>
        <end position="230"/>
    </location>
</feature>
<name>A0A5J4WYL5_9EUKA</name>
<feature type="compositionally biased region" description="Acidic residues" evidence="1">
    <location>
        <begin position="877"/>
        <end position="887"/>
    </location>
</feature>
<feature type="region of interest" description="Disordered" evidence="1">
    <location>
        <begin position="870"/>
        <end position="890"/>
    </location>
</feature>
<protein>
    <submittedName>
        <fullName evidence="2">Uncharacterized protein</fullName>
    </submittedName>
</protein>
<accession>A0A5J4WYL5</accession>
<gene>
    <name evidence="2" type="ORF">EZS28_004522</name>
</gene>
<dbReference type="EMBL" id="SNRW01000649">
    <property type="protein sequence ID" value="KAA6399950.1"/>
    <property type="molecule type" value="Genomic_DNA"/>
</dbReference>
<proteinExistence type="predicted"/>
<evidence type="ECO:0000256" key="1">
    <source>
        <dbReference type="SAM" id="MobiDB-lite"/>
    </source>
</evidence>
<dbReference type="Proteomes" id="UP000324800">
    <property type="component" value="Unassembled WGS sequence"/>
</dbReference>
<evidence type="ECO:0000313" key="3">
    <source>
        <dbReference type="Proteomes" id="UP000324800"/>
    </source>
</evidence>
<sequence length="1241" mass="141976">MHIEEFNDRYARSLICVLGRESTFGEQKSEIQSNETDPNSQTQQQELFDVENETFFENMITDIFIFEVIRHNILGNARNVSLQILEKQINEKDLETEQQIHFDDDQIQRALDQCEKIDHSYGDISTSAMSTDQNKAQLLNISLTLHKRIRILGGVQGIYGHPSMLVVLNGKGAFVFVVSPRLDDNELEIVNNVYKIIDNNKYPNNELINRKIQDQNEDTEQPDTKTDLGNKEKDQYQNIEFCSCTNPLFLENGDLFPTAPFHAAVKNVRCLTDSVGNPKYQSRLSLPKMKHYYQFDKETLSTSSKPIEGYQIISPFTFNVQQIAFIIAPSPIISISLSTTPHRPYLTGLPLSVISTSVHNDKNFERDLIIMHKIDNFIPQYIYHSRYIRVSVVFAPCGISFVDIKFNPSAQLTSTLKFQQRRFCAYYPNDGEIIENMIKKSKIASNIKKKKKPKKNKQKIISNVSNNRYSNISIQSSEKPKYTPPSLLAFWKRQDSEKIKLPSTSIMPLTFAQRRCRHCNNLLEIKLPPIRGSDVARVAGIQMKHRPRDLVRTGSIFGQKTSLVAQAYAPSLIIDIAPLGFNQFALVSDFNILIYALLPNPLYKHMKHKIISSNTNIIQCDGYEYLPLCAVLNANIPTTRHYSFIHRCNAELMRQQHLSITAPLVDPSDLKQNKQNQSLIGLFNLSPKGSMQNLPQIPSFTFFSRSGAILRSVPSTYDKIPINDLFINMHIFSLLDQNFGDIWKPSHTKVLNDFWRIEEQTFNITTIERSIREYVATGRIARRPPNSLSEYLPPIYSFKDGRYLESESIFGISPHPISANSTNWKILNYKNVVATLDLGVGADFNIQYNIDPVVDKDFPHERMTNIGISNKQKDNIDDGTDFTDDTSDTNKEVKPVRITHINQMQQPILQRAQYNQHFPHFTQITKDVDWIENINASEVTNKKELIDGKVFNAFVGPLWTMNERTSDLLGSHFQKMSKNSIKSEQSEPRLFVNIDPPKFTTWIHVATAVEQPEMGDEIGKFHQSELQPKLQDIERQLTLRQTVSERTQMLMQKVLEVMTGAQANEIDFWATNILGEQNGEARRRQIQCPSLLHITSELISDEVLDSKCSPIYKLLPNEQVLALYNFRIGEEMQAHLCQQIEENFANDVLSQMIHNLSETVSQILGAQVIAKSDTAINDAIGITNLLFGIQQQGKARVKTKGFCQLTPSAIWKQIIRPMLNQTSLRLSIKTKKHRLQEHIMT</sequence>
<dbReference type="AlphaFoldDB" id="A0A5J4WYL5"/>
<reference evidence="2 3" key="1">
    <citation type="submission" date="2019-03" db="EMBL/GenBank/DDBJ databases">
        <title>Single cell metagenomics reveals metabolic interactions within the superorganism composed of flagellate Streblomastix strix and complex community of Bacteroidetes bacteria on its surface.</title>
        <authorList>
            <person name="Treitli S.C."/>
            <person name="Kolisko M."/>
            <person name="Husnik F."/>
            <person name="Keeling P."/>
            <person name="Hampl V."/>
        </authorList>
    </citation>
    <scope>NUCLEOTIDE SEQUENCE [LARGE SCALE GENOMIC DNA]</scope>
    <source>
        <strain evidence="2">ST1C</strain>
    </source>
</reference>
<comment type="caution">
    <text evidence="2">The sequence shown here is derived from an EMBL/GenBank/DDBJ whole genome shotgun (WGS) entry which is preliminary data.</text>
</comment>
<evidence type="ECO:0000313" key="2">
    <source>
        <dbReference type="EMBL" id="KAA6399950.1"/>
    </source>
</evidence>